<dbReference type="Pfam" id="PF17853">
    <property type="entry name" value="GGDEF_2"/>
    <property type="match status" value="1"/>
</dbReference>
<dbReference type="PANTHER" id="PTHR33744:SF1">
    <property type="entry name" value="DNA-BINDING TRANSCRIPTIONAL ACTIVATOR ADER"/>
    <property type="match status" value="1"/>
</dbReference>
<evidence type="ECO:0000256" key="1">
    <source>
        <dbReference type="ARBA" id="ARBA00006754"/>
    </source>
</evidence>
<dbReference type="Pfam" id="PF07905">
    <property type="entry name" value="PucR"/>
    <property type="match status" value="1"/>
</dbReference>
<feature type="domain" description="Purine catabolism PurC-like" evidence="2">
    <location>
        <begin position="8"/>
        <end position="125"/>
    </location>
</feature>
<gene>
    <name evidence="5" type="primary">pucR</name>
    <name evidence="5" type="ORF">GCM10011409_13680</name>
</gene>
<dbReference type="AlphaFoldDB" id="A0A9W5TWQ2"/>
<evidence type="ECO:0000259" key="4">
    <source>
        <dbReference type="Pfam" id="PF17853"/>
    </source>
</evidence>
<feature type="domain" description="PucR C-terminal helix-turn-helix" evidence="3">
    <location>
        <begin position="482"/>
        <end position="539"/>
    </location>
</feature>
<sequence length="554" mass="63548">MMKTLNDLFILENMKECNVLAGHRGLTRNVQSVNISDTPDVIQFLDKNHLLLTTGYAFQDDPQEMCEVIREMHTLNCAGMIIKINRFLKQLPEKVKLLADDLAFPIIDLPTNQTLGNLSRHILNYLNDHEAEQLYYALHVQKEFSDMMIKGHSLNSLVEQLGHFLQRPTLLLNHRGEKIAQSHDFRMDSMKLAEPEIIKKIKDDLDTAREGGTFAIPSRDSQSITTFPVKTKRQYPSMLVIMDALTLPYPSSQMAIEQAGNVISFTLIKEQSIEENSRLLKNNFFADLIEMRIHAEEEILSRANYYGLKADMESICIVCAIDAAGDSYETLQLYEKKIGELHHNIYDQLEDEIINGNMEATLFTKEKYFVMILQFPNYTEAEIDNVTKFIERAQRNIEGDYSVSFGISNPIQSVTDVSTAYKEAVEAIMNGYDLKMTGFINFYKAREIKELLNTLPRKDLKALYENTLKSLAYPKAKEDVELVKTIEVYLNSQCEISDTSRMLYIHRNTVKYRVKKTEELLNCSFRDPADSLKVRVALVIGSILEEDEQVRTAN</sequence>
<comment type="similarity">
    <text evidence="1">Belongs to the CdaR family.</text>
</comment>
<evidence type="ECO:0000259" key="3">
    <source>
        <dbReference type="Pfam" id="PF13556"/>
    </source>
</evidence>
<name>A0A9W5TWQ2_9BACI</name>
<dbReference type="RefSeq" id="WP_188724838.1">
    <property type="nucleotide sequence ID" value="NZ_BMJD01000007.1"/>
</dbReference>
<dbReference type="InterPro" id="IPR025736">
    <property type="entry name" value="PucR_C-HTH_dom"/>
</dbReference>
<organism evidence="5 6">
    <name type="scientific">Lentibacillus populi</name>
    <dbReference type="NCBI Taxonomy" id="1827502"/>
    <lineage>
        <taxon>Bacteria</taxon>
        <taxon>Bacillati</taxon>
        <taxon>Bacillota</taxon>
        <taxon>Bacilli</taxon>
        <taxon>Bacillales</taxon>
        <taxon>Bacillaceae</taxon>
        <taxon>Lentibacillus</taxon>
    </lineage>
</organism>
<dbReference type="InterPro" id="IPR042070">
    <property type="entry name" value="PucR_C-HTH_sf"/>
</dbReference>
<comment type="caution">
    <text evidence="5">The sequence shown here is derived from an EMBL/GenBank/DDBJ whole genome shotgun (WGS) entry which is preliminary data.</text>
</comment>
<dbReference type="EMBL" id="BMJD01000007">
    <property type="protein sequence ID" value="GGB37496.1"/>
    <property type="molecule type" value="Genomic_DNA"/>
</dbReference>
<dbReference type="InterPro" id="IPR051448">
    <property type="entry name" value="CdaR-like_regulators"/>
</dbReference>
<feature type="domain" description="CdaR GGDEF-like" evidence="4">
    <location>
        <begin position="295"/>
        <end position="428"/>
    </location>
</feature>
<dbReference type="InterPro" id="IPR012914">
    <property type="entry name" value="PucR_dom"/>
</dbReference>
<evidence type="ECO:0000313" key="6">
    <source>
        <dbReference type="Proteomes" id="UP000621492"/>
    </source>
</evidence>
<dbReference type="Proteomes" id="UP000621492">
    <property type="component" value="Unassembled WGS sequence"/>
</dbReference>
<dbReference type="InterPro" id="IPR041522">
    <property type="entry name" value="CdaR_GGDEF"/>
</dbReference>
<dbReference type="Gene3D" id="1.10.10.2840">
    <property type="entry name" value="PucR C-terminal helix-turn-helix domain"/>
    <property type="match status" value="1"/>
</dbReference>
<accession>A0A9W5TWQ2</accession>
<evidence type="ECO:0000259" key="2">
    <source>
        <dbReference type="Pfam" id="PF07905"/>
    </source>
</evidence>
<keyword evidence="6" id="KW-1185">Reference proteome</keyword>
<dbReference type="Pfam" id="PF13556">
    <property type="entry name" value="HTH_30"/>
    <property type="match status" value="1"/>
</dbReference>
<evidence type="ECO:0000313" key="5">
    <source>
        <dbReference type="EMBL" id="GGB37496.1"/>
    </source>
</evidence>
<reference evidence="5" key="1">
    <citation type="journal article" date="2014" name="Int. J. Syst. Evol. Microbiol.">
        <title>Complete genome sequence of Corynebacterium casei LMG S-19264T (=DSM 44701T), isolated from a smear-ripened cheese.</title>
        <authorList>
            <consortium name="US DOE Joint Genome Institute (JGI-PGF)"/>
            <person name="Walter F."/>
            <person name="Albersmeier A."/>
            <person name="Kalinowski J."/>
            <person name="Ruckert C."/>
        </authorList>
    </citation>
    <scope>NUCLEOTIDE SEQUENCE</scope>
    <source>
        <strain evidence="5">CGMCC 1.15454</strain>
    </source>
</reference>
<proteinExistence type="inferred from homology"/>
<protein>
    <submittedName>
        <fullName evidence="5">Purine catabolism regulatory protein</fullName>
    </submittedName>
</protein>
<dbReference type="PANTHER" id="PTHR33744">
    <property type="entry name" value="CARBOHYDRATE DIACID REGULATOR"/>
    <property type="match status" value="1"/>
</dbReference>
<reference evidence="5" key="2">
    <citation type="submission" date="2020-09" db="EMBL/GenBank/DDBJ databases">
        <authorList>
            <person name="Sun Q."/>
            <person name="Zhou Y."/>
        </authorList>
    </citation>
    <scope>NUCLEOTIDE SEQUENCE</scope>
    <source>
        <strain evidence="5">CGMCC 1.15454</strain>
    </source>
</reference>